<dbReference type="Pfam" id="PF11329">
    <property type="entry name" value="DUF3131"/>
    <property type="match status" value="3"/>
</dbReference>
<accession>A0ABW6IGB8</accession>
<feature type="compositionally biased region" description="Low complexity" evidence="1">
    <location>
        <begin position="458"/>
        <end position="470"/>
    </location>
</feature>
<gene>
    <name evidence="3" type="ORF">ACFVKH_13210</name>
</gene>
<dbReference type="EMBL" id="JBHZOL010000083">
    <property type="protein sequence ID" value="MFE4107248.1"/>
    <property type="molecule type" value="Genomic_DNA"/>
</dbReference>
<feature type="compositionally biased region" description="Pro residues" evidence="1">
    <location>
        <begin position="471"/>
        <end position="483"/>
    </location>
</feature>
<feature type="domain" description="DUF3131" evidence="2">
    <location>
        <begin position="516"/>
        <end position="884"/>
    </location>
</feature>
<evidence type="ECO:0000313" key="3">
    <source>
        <dbReference type="EMBL" id="MFE4107248.1"/>
    </source>
</evidence>
<evidence type="ECO:0000259" key="2">
    <source>
        <dbReference type="Pfam" id="PF11329"/>
    </source>
</evidence>
<keyword evidence="4" id="KW-1185">Reference proteome</keyword>
<dbReference type="Gene3D" id="1.50.10.140">
    <property type="match status" value="3"/>
</dbReference>
<proteinExistence type="predicted"/>
<dbReference type="PANTHER" id="PTHR48125:SF10">
    <property type="entry name" value="OS12G0136300 PROTEIN"/>
    <property type="match status" value="1"/>
</dbReference>
<evidence type="ECO:0000256" key="1">
    <source>
        <dbReference type="SAM" id="MobiDB-lite"/>
    </source>
</evidence>
<reference evidence="3 4" key="1">
    <citation type="submission" date="2024-10" db="EMBL/GenBank/DDBJ databases">
        <authorList>
            <person name="Ratan Roy A."/>
            <person name="Morales Sandoval P.H."/>
            <person name="De Los Santos Villalobos S."/>
            <person name="Chakraborty S."/>
            <person name="Mukherjee J."/>
        </authorList>
    </citation>
    <scope>NUCLEOTIDE SEQUENCE [LARGE SCALE GENOMIC DNA]</scope>
    <source>
        <strain evidence="3 4">S1</strain>
    </source>
</reference>
<dbReference type="Proteomes" id="UP001600165">
    <property type="component" value="Unassembled WGS sequence"/>
</dbReference>
<feature type="region of interest" description="Disordered" evidence="1">
    <location>
        <begin position="434"/>
        <end position="483"/>
    </location>
</feature>
<dbReference type="RefSeq" id="WP_377965779.1">
    <property type="nucleotide sequence ID" value="NZ_JBHZOL010000083.1"/>
</dbReference>
<dbReference type="PANTHER" id="PTHR48125">
    <property type="entry name" value="LP07818P1"/>
    <property type="match status" value="1"/>
</dbReference>
<feature type="compositionally biased region" description="Pro residues" evidence="1">
    <location>
        <begin position="437"/>
        <end position="457"/>
    </location>
</feature>
<feature type="domain" description="DUF3131" evidence="2">
    <location>
        <begin position="57"/>
        <end position="427"/>
    </location>
</feature>
<comment type="caution">
    <text evidence="3">The sequence shown here is derived from an EMBL/GenBank/DDBJ whole genome shotgun (WGS) entry which is preliminary data.</text>
</comment>
<name>A0ABW6IGB8_9CYAN</name>
<sequence length="1369" mass="150881">MKKRPFPKQWIRFTAFVLVGVFCQFLFTVNYPKRTLAQAGSACAAITNPLTPEEQAYAQSAWNYFVDNSQPTTGFSNSAGGYPSGTLWDLGNYLTAMNAARWMGLIDQAEFDQRLNTFLNGLSQIQLFEGKLPNKVYNSATGEMVDYGNNPLPRGIGWSALDIGRILAAFHVLRTCHPQYSNWLQGLIDSWQVALSVQDDMLYGATVLPDDSTLLVQEGRLGYEEYAARGYQLWGFNAPKALAFDPYQFVDIYGVQIPVDTRTYQETNANNYVVSESYILEAIEFGLNGELADYANRVFEAQKRRFEDTGLLTAVSEDNINQAPYFLYSTVYSNGVPWAVITEANELHPELRTLSTKAAFGWHYVYPENDYAKRLFDQVKDTCNSGRGFYAGIYESGLYQPQPPLNDILTGNTNGLLVEILYYKARGYQPLIAGSAPPSPPSSPAPPAPPATLPPPAATDQPSPAAAAAASPPPTAAPIEPPPTTAVAIAPVAPVGQPRPSSCPLPEQPLRITDERYAKNAWNYFDANYQPTGLVNDRSDMNGATLWGLGDYLAALHAAQTLGIISAEKFDQRVRQLLGALRQMPLFAGELPHRSYDTLTLNPIDYGGNDDAIGNGWSGLDVGRLMAALHVLKTCHPEYADVVDTTALDWSYLRVVRNGQLSNAVLREDANGRSRIRVNPSQLLGYEEYAARAFQLWGFDVSRSAVGGQYQRAEVEGQPVPVQRADGRRRQEKLNTISTPFILYGLEFGFDPQMRSLVDAIFSAEKARYQRTGTFSASGTTLIDQDPYVIHNTIVADGQPWPAVTESGTDVSEMRLVSTAVAFAYFTLFPNDPYSQELWQATLDLYNPLLGYYEGFYEQSRRTAIGFTGGTNSLILQALLHKVTQQPLIQPHSDRASPWWQAIRQGDSGQGLPETDTLPIEMVSQGRDRYWVSTDQASSAPPATEDLTLSAEPAPLPPPAGTATAIASPSPDQETVAVASAPSPPADLSVMDKIAAQRAWKFFENNWNATTGLVNAVDNLAWSTVWDQGSALLGLHAARQLDLISASDFNRRLERCLQTLTTLPLPETALPNKAYNTATAAMYTLSNTPDPQGRSGWSALDICRFLISLKVLQTHYPDYSDRIEQVVRRFDLSALVSEGWLVGSGLDQQGNRQTWQEGRLGYEQYAAAGLLLWGQAATNALYAPPIESVTVDGVALNVDQRDRANSGASNYLTNDPYFFWGLELGWPEAVQPQVEALLQVQQQRYARTQILTALNEDALDRPPYFLYYCVYADGNSWRVLTSQGVSHPDLKFLSTKAAFAWSALKAGDPYGQTLRQAVQNLADENRGYLSGRYEDPQLGPNRAINVNTNAAVLESLLYHARGGRPLIQL</sequence>
<feature type="domain" description="DUF3131" evidence="2">
    <location>
        <begin position="995"/>
        <end position="1362"/>
    </location>
</feature>
<organism evidence="3 4">
    <name type="scientific">Almyronema epifaneia S1</name>
    <dbReference type="NCBI Taxonomy" id="2991925"/>
    <lineage>
        <taxon>Bacteria</taxon>
        <taxon>Bacillati</taxon>
        <taxon>Cyanobacteriota</taxon>
        <taxon>Cyanophyceae</taxon>
        <taxon>Nodosilineales</taxon>
        <taxon>Nodosilineaceae</taxon>
        <taxon>Almyronema</taxon>
        <taxon>Almyronema epifaneia</taxon>
    </lineage>
</organism>
<evidence type="ECO:0000313" key="4">
    <source>
        <dbReference type="Proteomes" id="UP001600165"/>
    </source>
</evidence>
<protein>
    <submittedName>
        <fullName evidence="3">DUF3131 domain-containing protein</fullName>
    </submittedName>
</protein>
<dbReference type="InterPro" id="IPR021478">
    <property type="entry name" value="DUF3131"/>
</dbReference>